<dbReference type="SUPFAM" id="SSF48452">
    <property type="entry name" value="TPR-like"/>
    <property type="match status" value="1"/>
</dbReference>
<comment type="caution">
    <text evidence="8">The sequence shown here is derived from an EMBL/GenBank/DDBJ whole genome shotgun (WGS) entry which is preliminary data.</text>
</comment>
<reference evidence="8 9" key="1">
    <citation type="submission" date="2020-08" db="EMBL/GenBank/DDBJ databases">
        <title>Genomic Encyclopedia of Type Strains, Phase IV (KMG-IV): sequencing the most valuable type-strain genomes for metagenomic binning, comparative biology and taxonomic classification.</title>
        <authorList>
            <person name="Goeker M."/>
        </authorList>
    </citation>
    <scope>NUCLEOTIDE SEQUENCE [LARGE SCALE GENOMIC DNA]</scope>
    <source>
        <strain evidence="8 9">DSM 17976</strain>
    </source>
</reference>
<dbReference type="EMBL" id="JACIBY010000002">
    <property type="protein sequence ID" value="MBB3837202.1"/>
    <property type="molecule type" value="Genomic_DNA"/>
</dbReference>
<name>A0A7W5ZH30_9BACT</name>
<dbReference type="AlphaFoldDB" id="A0A7W5ZH30"/>
<comment type="similarity">
    <text evidence="2">Belongs to the SusD family.</text>
</comment>
<dbReference type="Proteomes" id="UP000541352">
    <property type="component" value="Unassembled WGS sequence"/>
</dbReference>
<dbReference type="Gene3D" id="1.25.40.390">
    <property type="match status" value="1"/>
</dbReference>
<comment type="subcellular location">
    <subcellularLocation>
        <location evidence="1">Cell outer membrane</location>
    </subcellularLocation>
</comment>
<evidence type="ECO:0008006" key="10">
    <source>
        <dbReference type="Google" id="ProtNLM"/>
    </source>
</evidence>
<evidence type="ECO:0000256" key="4">
    <source>
        <dbReference type="ARBA" id="ARBA00023136"/>
    </source>
</evidence>
<feature type="domain" description="RagB/SusD" evidence="6">
    <location>
        <begin position="266"/>
        <end position="585"/>
    </location>
</feature>
<dbReference type="GO" id="GO:0009279">
    <property type="term" value="C:cell outer membrane"/>
    <property type="evidence" value="ECO:0007669"/>
    <property type="project" value="UniProtKB-SubCell"/>
</dbReference>
<proteinExistence type="inferred from homology"/>
<keyword evidence="5" id="KW-0998">Cell outer membrane</keyword>
<keyword evidence="4" id="KW-0472">Membrane</keyword>
<dbReference type="Pfam" id="PF07980">
    <property type="entry name" value="SusD_RagB"/>
    <property type="match status" value="1"/>
</dbReference>
<accession>A0A7W5ZH30</accession>
<evidence type="ECO:0000313" key="8">
    <source>
        <dbReference type="EMBL" id="MBB3837202.1"/>
    </source>
</evidence>
<gene>
    <name evidence="8" type="ORF">FHS57_001196</name>
</gene>
<protein>
    <recommendedName>
        <fullName evidence="10">RagB/SusD family nutrient uptake outer membrane protein</fullName>
    </recommendedName>
</protein>
<keyword evidence="3" id="KW-0732">Signal</keyword>
<organism evidence="8 9">
    <name type="scientific">Runella defluvii</name>
    <dbReference type="NCBI Taxonomy" id="370973"/>
    <lineage>
        <taxon>Bacteria</taxon>
        <taxon>Pseudomonadati</taxon>
        <taxon>Bacteroidota</taxon>
        <taxon>Cytophagia</taxon>
        <taxon>Cytophagales</taxon>
        <taxon>Spirosomataceae</taxon>
        <taxon>Runella</taxon>
    </lineage>
</organism>
<evidence type="ECO:0000259" key="6">
    <source>
        <dbReference type="Pfam" id="PF07980"/>
    </source>
</evidence>
<evidence type="ECO:0000256" key="3">
    <source>
        <dbReference type="ARBA" id="ARBA00022729"/>
    </source>
</evidence>
<sequence>MKKVIILTLLVGLSFSCSESFFDLKPQGRASLDQLSTKNGINALLIGAYSLLDGVGAGNTGRQSTISNYVFGGISSDDAVKGTDAGDQPEQSFIEQYNWLSDNTYFLGKWWHSYDGVARCNEVIQIVANVKDMTDAEKTQAIAEARFLRAHYHFEAKKMWNNVPFIDEKIYNRDDPNSTKIPNDKDIWPNIEADFDFAAKNLPVTQAQKGRATQWAAKSYLAKAYIFQKKWAAAKTLLEDVVKNSGKSLVANYHDNYRTVTNNNSESIFEVQFSVNDGTTGNNGNAGDNLNWPYSATAPGRGCCGFYQPSHNLVNAFKTENGLPMIGTAADGTLDTYNKVDLPSDQGIVAATAFTLDKTIPVDPRLDWTVGRRGVNFLDWGPMPGSTWIRDQAYAGPFTGKKWMYYLAEENSTTHSTSRRNVNNNYRLIKLSHVLLWLAECEVELGNLAAAEGYVNQIRVRAKTGSVQDPTVTYKVEPYPTGTFAGKGADYARNAVRMEQRLEFAMEGHRFFDLVRWGIAEKVLNKYAAEESVQGTEPSGRKFNKRSYMAGKVFASKNLYFPLPQDEILNSQKGGQPTLKQNPGY</sequence>
<dbReference type="InterPro" id="IPR012944">
    <property type="entry name" value="SusD_RagB_dom"/>
</dbReference>
<keyword evidence="9" id="KW-1185">Reference proteome</keyword>
<evidence type="ECO:0000259" key="7">
    <source>
        <dbReference type="Pfam" id="PF14322"/>
    </source>
</evidence>
<dbReference type="Pfam" id="PF14322">
    <property type="entry name" value="SusD-like_3"/>
    <property type="match status" value="1"/>
</dbReference>
<evidence type="ECO:0000313" key="9">
    <source>
        <dbReference type="Proteomes" id="UP000541352"/>
    </source>
</evidence>
<evidence type="ECO:0000256" key="1">
    <source>
        <dbReference type="ARBA" id="ARBA00004442"/>
    </source>
</evidence>
<feature type="domain" description="SusD-like N-terminal" evidence="7">
    <location>
        <begin position="91"/>
        <end position="225"/>
    </location>
</feature>
<dbReference type="InterPro" id="IPR011990">
    <property type="entry name" value="TPR-like_helical_dom_sf"/>
</dbReference>
<evidence type="ECO:0000256" key="2">
    <source>
        <dbReference type="ARBA" id="ARBA00006275"/>
    </source>
</evidence>
<dbReference type="InterPro" id="IPR033985">
    <property type="entry name" value="SusD-like_N"/>
</dbReference>
<dbReference type="PROSITE" id="PS51257">
    <property type="entry name" value="PROKAR_LIPOPROTEIN"/>
    <property type="match status" value="1"/>
</dbReference>
<evidence type="ECO:0000256" key="5">
    <source>
        <dbReference type="ARBA" id="ARBA00023237"/>
    </source>
</evidence>
<dbReference type="RefSeq" id="WP_183971955.1">
    <property type="nucleotide sequence ID" value="NZ_JACIBY010000002.1"/>
</dbReference>